<reference evidence="3 4" key="1">
    <citation type="submission" date="2023-06" db="EMBL/GenBank/DDBJ databases">
        <title>Whole genome sequence of Oscillatoria calcuttensis NRMC-F 0142.</title>
        <authorList>
            <person name="Shakena Fathima T."/>
            <person name="Muralitharan G."/>
            <person name="Thajuddin N."/>
        </authorList>
    </citation>
    <scope>NUCLEOTIDE SEQUENCE [LARGE SCALE GENOMIC DNA]</scope>
    <source>
        <strain evidence="3 4">NRMC-F 0142</strain>
    </source>
</reference>
<gene>
    <name evidence="3" type="ORF">QQ055_05665</name>
</gene>
<feature type="compositionally biased region" description="Polar residues" evidence="1">
    <location>
        <begin position="285"/>
        <end position="295"/>
    </location>
</feature>
<feature type="transmembrane region" description="Helical" evidence="2">
    <location>
        <begin position="322"/>
        <end position="344"/>
    </location>
</feature>
<keyword evidence="2" id="KW-1133">Transmembrane helix</keyword>
<dbReference type="Proteomes" id="UP001230986">
    <property type="component" value="Unassembled WGS sequence"/>
</dbReference>
<keyword evidence="2" id="KW-0472">Membrane</keyword>
<protein>
    <submittedName>
        <fullName evidence="3">Uncharacterized protein</fullName>
    </submittedName>
</protein>
<dbReference type="RefSeq" id="WP_286004346.1">
    <property type="nucleotide sequence ID" value="NZ_JASVEJ010000021.1"/>
</dbReference>
<dbReference type="EMBL" id="JASVEJ010000021">
    <property type="protein sequence ID" value="MDL5056953.1"/>
    <property type="molecule type" value="Genomic_DNA"/>
</dbReference>
<name>A0ABT7LY84_9CYAN</name>
<comment type="caution">
    <text evidence="3">The sequence shown here is derived from an EMBL/GenBank/DDBJ whole genome shotgun (WGS) entry which is preliminary data.</text>
</comment>
<keyword evidence="2" id="KW-0812">Transmembrane</keyword>
<feature type="region of interest" description="Disordered" evidence="1">
    <location>
        <begin position="285"/>
        <end position="305"/>
    </location>
</feature>
<evidence type="ECO:0000313" key="3">
    <source>
        <dbReference type="EMBL" id="MDL5056953.1"/>
    </source>
</evidence>
<keyword evidence="4" id="KW-1185">Reference proteome</keyword>
<accession>A0ABT7LY84</accession>
<evidence type="ECO:0000313" key="4">
    <source>
        <dbReference type="Proteomes" id="UP001230986"/>
    </source>
</evidence>
<organism evidence="3 4">
    <name type="scientific">Geitlerinema calcuttense NRMC-F 0142</name>
    <dbReference type="NCBI Taxonomy" id="2922238"/>
    <lineage>
        <taxon>Bacteria</taxon>
        <taxon>Bacillati</taxon>
        <taxon>Cyanobacteriota</taxon>
        <taxon>Cyanophyceae</taxon>
        <taxon>Geitlerinematales</taxon>
        <taxon>Geitlerinemataceae</taxon>
        <taxon>Geitlerinema</taxon>
    </lineage>
</organism>
<evidence type="ECO:0000256" key="2">
    <source>
        <dbReference type="SAM" id="Phobius"/>
    </source>
</evidence>
<evidence type="ECO:0000256" key="1">
    <source>
        <dbReference type="SAM" id="MobiDB-lite"/>
    </source>
</evidence>
<sequence length="348" mass="40644">MKSIKHTTLFLLCVIQYHSLALSPEFLKEKIHYYDTTSLNLTDWTGNYDKPHNTNYPLGGYLFRFNYQSGTNQYLFFKHEVSDWKSYLVGEDKHTFLNDISWVKTYFFHYTDASSRLVIRVPFWYRDYDDLNTPAYGWKGYFTDYTFESDGTVTTNQIQWTDEMMNDFQQSGGKRYNIGDNETLIGLTNYFIPKIEKITLYEYLHDTNAPWRPLYVPENTETMGYTDWAGRPMGFLLNKQNLDPADQEVIKQSLDFTPQQARQLLENILGYEIVITNLSEQVEKPPQTTIVTNQPPETPTPLPSVAEPESLEEIHGLTKRNWLSVLMIAGGSALVVMVLLYAFWPRKR</sequence>
<proteinExistence type="predicted"/>